<dbReference type="EMBL" id="JACHLI010000001">
    <property type="protein sequence ID" value="MBB4861716.1"/>
    <property type="molecule type" value="Genomic_DNA"/>
</dbReference>
<keyword evidence="1" id="KW-0732">Signal</keyword>
<evidence type="ECO:0000313" key="3">
    <source>
        <dbReference type="Proteomes" id="UP000566995"/>
    </source>
</evidence>
<dbReference type="RefSeq" id="WP_184585966.1">
    <property type="nucleotide sequence ID" value="NZ_JACHLI010000001.1"/>
</dbReference>
<sequence>MKQIISSALLLACISTAHAAAPPIVAGKTYNAARQALASAGITPLTQAEVAKVSNEPADDLVAEQRQKGRPEVESCSSGGMPYCYYLLRNKAGDVFGASVYIPEDGSADRVEMFEKTDRRLPAAGVAYQADDATIALNDLQKRVGAGKCDEACVQEEIERLAPKKLAKIGKTTDPLTRQDLPDFRRLNIAELMEATQVNGLGAVVLGSAQFDFDSSPLTKSLYLASKKSARSCAASNGKQVCTLIFMNEAGYMMKVDMAGTELGNMRAVSLSLANADDDMEGISDEPQRFNVQMMKDKVLADIDPAAFRALAKKRYQTTASSQMMTVLGLDTNVRDDGTCNRLLNRAYLFVGSNSEVYQKDQAINETISVLNKTQCFITPM</sequence>
<evidence type="ECO:0000256" key="1">
    <source>
        <dbReference type="SAM" id="SignalP"/>
    </source>
</evidence>
<proteinExistence type="predicted"/>
<protein>
    <submittedName>
        <fullName evidence="2">Uncharacterized protein</fullName>
    </submittedName>
</protein>
<accession>A0A7W7KF48</accession>
<feature type="signal peptide" evidence="1">
    <location>
        <begin position="1"/>
        <end position="19"/>
    </location>
</feature>
<evidence type="ECO:0000313" key="2">
    <source>
        <dbReference type="EMBL" id="MBB4861716.1"/>
    </source>
</evidence>
<dbReference type="Proteomes" id="UP000566995">
    <property type="component" value="Unassembled WGS sequence"/>
</dbReference>
<comment type="caution">
    <text evidence="2">The sequence shown here is derived from an EMBL/GenBank/DDBJ whole genome shotgun (WGS) entry which is preliminary data.</text>
</comment>
<dbReference type="AlphaFoldDB" id="A0A7W7KF48"/>
<gene>
    <name evidence="2" type="ORF">HNP46_000527</name>
</gene>
<organism evidence="2 3">
    <name type="scientific">Pseudomonas nitroreducens</name>
    <dbReference type="NCBI Taxonomy" id="46680"/>
    <lineage>
        <taxon>Bacteria</taxon>
        <taxon>Pseudomonadati</taxon>
        <taxon>Pseudomonadota</taxon>
        <taxon>Gammaproteobacteria</taxon>
        <taxon>Pseudomonadales</taxon>
        <taxon>Pseudomonadaceae</taxon>
        <taxon>Pseudomonas</taxon>
    </lineage>
</organism>
<feature type="chain" id="PRO_5030980836" evidence="1">
    <location>
        <begin position="20"/>
        <end position="381"/>
    </location>
</feature>
<name>A0A7W7KF48_PSENT</name>
<reference evidence="2 3" key="1">
    <citation type="submission" date="2020-08" db="EMBL/GenBank/DDBJ databases">
        <title>Functional genomics of gut bacteria from endangered species of beetles.</title>
        <authorList>
            <person name="Carlos-Shanley C."/>
        </authorList>
    </citation>
    <scope>NUCLEOTIDE SEQUENCE [LARGE SCALE GENOMIC DNA]</scope>
    <source>
        <strain evidence="2 3">S00179</strain>
    </source>
</reference>